<proteinExistence type="predicted"/>
<dbReference type="RefSeq" id="WP_203220163.1">
    <property type="nucleotide sequence ID" value="NZ_JAETXL010000001.1"/>
</dbReference>
<dbReference type="Proteomes" id="UP000661193">
    <property type="component" value="Unassembled WGS sequence"/>
</dbReference>
<accession>A0ABS1UIN0</accession>
<name>A0ABS1UIN0_9ACTN</name>
<organism evidence="2 3">
    <name type="scientific">Micromonospora fiedleri</name>
    <dbReference type="NCBI Taxonomy" id="1157498"/>
    <lineage>
        <taxon>Bacteria</taxon>
        <taxon>Bacillati</taxon>
        <taxon>Actinomycetota</taxon>
        <taxon>Actinomycetes</taxon>
        <taxon>Micromonosporales</taxon>
        <taxon>Micromonosporaceae</taxon>
        <taxon>Micromonospora</taxon>
    </lineage>
</organism>
<evidence type="ECO:0000313" key="2">
    <source>
        <dbReference type="EMBL" id="MBL6275211.1"/>
    </source>
</evidence>
<protein>
    <recommendedName>
        <fullName evidence="4">Secreted protein</fullName>
    </recommendedName>
</protein>
<gene>
    <name evidence="2" type="ORF">JMF97_03425</name>
</gene>
<evidence type="ECO:0000313" key="3">
    <source>
        <dbReference type="Proteomes" id="UP000661193"/>
    </source>
</evidence>
<evidence type="ECO:0008006" key="4">
    <source>
        <dbReference type="Google" id="ProtNLM"/>
    </source>
</evidence>
<reference evidence="2 3" key="1">
    <citation type="submission" date="2021-01" db="EMBL/GenBank/DDBJ databases">
        <title>Genome sequencing of Micromonospora fiedleri MG-37.</title>
        <authorList>
            <person name="Moreland P.E.J."/>
            <person name="Stach J.E.M."/>
        </authorList>
    </citation>
    <scope>NUCLEOTIDE SEQUENCE [LARGE SCALE GENOMIC DNA]</scope>
    <source>
        <strain evidence="2 3">MG-37</strain>
    </source>
</reference>
<dbReference type="EMBL" id="JAETXL010000001">
    <property type="protein sequence ID" value="MBL6275211.1"/>
    <property type="molecule type" value="Genomic_DNA"/>
</dbReference>
<feature type="region of interest" description="Disordered" evidence="1">
    <location>
        <begin position="153"/>
        <end position="179"/>
    </location>
</feature>
<evidence type="ECO:0000256" key="1">
    <source>
        <dbReference type="SAM" id="MobiDB-lite"/>
    </source>
</evidence>
<sequence length="415" mass="43558">MTSSEQRLAEIRGGLPPRRHNARTIAALTGNPGCTRRAVLDGAGVDKPSLAERVGFPARFGQSRFAITRGNTFEAQVKADGGAELLRLVAERLGVPVPAAASWTDLGDGDELAGRVERSAALLTAAVTPREPADPDHAADHRPAASLDHELEPDQAADPRQAASPDHAESLDHAGSPGQVDRGAALFDHPLLGLEVAGRRVHLEPDLVAARLGGRFHVVEIKSFPVVDGQADAAKLAAAAVQSAVYVLALRDLLVTRGLDPGLVSHEVVLICPRDFTNQPVAHLLDVRKQLLVVRRQLDRMAQLDELLAGVPADFTADPAGDPATLVTSLSQVPARYAPDCLASCELAYFCRQEARGHTAALGRPVREALGGIDSVAEVLALAAGEPVADPQRAEAAALLRTAARLRADALSGAA</sequence>
<comment type="caution">
    <text evidence="2">The sequence shown here is derived from an EMBL/GenBank/DDBJ whole genome shotgun (WGS) entry which is preliminary data.</text>
</comment>
<keyword evidence="3" id="KW-1185">Reference proteome</keyword>